<dbReference type="GO" id="GO:0003723">
    <property type="term" value="F:RNA binding"/>
    <property type="evidence" value="ECO:0007669"/>
    <property type="project" value="UniProtKB-UniRule"/>
</dbReference>
<dbReference type="GO" id="GO:0000209">
    <property type="term" value="P:protein polyubiquitination"/>
    <property type="evidence" value="ECO:0007669"/>
    <property type="project" value="UniProtKB-ARBA"/>
</dbReference>
<dbReference type="GO" id="GO:0006511">
    <property type="term" value="P:ubiquitin-dependent protein catabolic process"/>
    <property type="evidence" value="ECO:0007669"/>
    <property type="project" value="UniProtKB-ARBA"/>
</dbReference>
<evidence type="ECO:0000256" key="14">
    <source>
        <dbReference type="ARBA" id="ARBA00071634"/>
    </source>
</evidence>
<keyword evidence="8" id="KW-0833">Ubl conjugation pathway</keyword>
<keyword evidence="10 17" id="KW-0694">RNA-binding</keyword>
<dbReference type="InterPro" id="IPR000504">
    <property type="entry name" value="RRM_dom"/>
</dbReference>
<evidence type="ECO:0000256" key="13">
    <source>
        <dbReference type="ARBA" id="ARBA00056227"/>
    </source>
</evidence>
<proteinExistence type="predicted"/>
<dbReference type="SUPFAM" id="SSF81383">
    <property type="entry name" value="F-box domain"/>
    <property type="match status" value="1"/>
</dbReference>
<evidence type="ECO:0000256" key="4">
    <source>
        <dbReference type="ARBA" id="ARBA00022490"/>
    </source>
</evidence>
<dbReference type="Proteomes" id="UP001562425">
    <property type="component" value="Unassembled WGS sequence"/>
</dbReference>
<dbReference type="PANTHER" id="PTHR16105">
    <property type="entry name" value="RNA-BINDING REGION-CONTAINING PROTEIN 3"/>
    <property type="match status" value="1"/>
</dbReference>
<feature type="region of interest" description="Disordered" evidence="18">
    <location>
        <begin position="479"/>
        <end position="499"/>
    </location>
</feature>
<keyword evidence="4" id="KW-0963">Cytoplasm</keyword>
<keyword evidence="5" id="KW-0597">Phosphoprotein</keyword>
<comment type="subcellular location">
    <subcellularLocation>
        <location evidence="2">Cytoplasm</location>
    </subcellularLocation>
    <subcellularLocation>
        <location evidence="1">Nucleus</location>
    </subcellularLocation>
</comment>
<evidence type="ECO:0000256" key="15">
    <source>
        <dbReference type="ARBA" id="ARBA00077776"/>
    </source>
</evidence>
<dbReference type="Gene3D" id="3.30.70.330">
    <property type="match status" value="1"/>
</dbReference>
<dbReference type="InterPro" id="IPR035979">
    <property type="entry name" value="RBD_domain_sf"/>
</dbReference>
<evidence type="ECO:0000259" key="19">
    <source>
        <dbReference type="PROSITE" id="PS50102"/>
    </source>
</evidence>
<dbReference type="Pfam" id="PF12937">
    <property type="entry name" value="F-box-like"/>
    <property type="match status" value="1"/>
</dbReference>
<feature type="domain" description="RRM" evidence="19">
    <location>
        <begin position="322"/>
        <end position="392"/>
    </location>
</feature>
<feature type="compositionally biased region" description="Low complexity" evidence="18">
    <location>
        <begin position="264"/>
        <end position="274"/>
    </location>
</feature>
<dbReference type="Gene3D" id="3.80.10.10">
    <property type="entry name" value="Ribonuclease Inhibitor"/>
    <property type="match status" value="1"/>
</dbReference>
<dbReference type="SMART" id="SM00367">
    <property type="entry name" value="LRR_CC"/>
    <property type="match status" value="6"/>
</dbReference>
<dbReference type="InterPro" id="IPR006553">
    <property type="entry name" value="Leu-rich_rpt_Cys-con_subtyp"/>
</dbReference>
<comment type="function">
    <text evidence="13">Substrate recognition component of a SCF (SKP1-CUL1-F-box protein) E3 ubiquitin-protein ligase complex which mediates the ubiquitination and subsequent proteasomal degradation of target proteins involved in cell cycle progression, signal transduction and transcription. Specifically recognizes phosphorylated CDKN1B/p27kip and is involved in regulation of G1/S transition. Degradation of CDKN1B/p27kip also requires CKS1. Recognizes target proteins ORC1, CDT1, RBL2, KMT2A/MLL1, CDK9, RAG2, NBN, FOXO1, UBP43, YTHDF2, and probably MYC, TOB1 and TAL1. Degradation of TAL1 also requires STUB1. Recognizes CDKN1A in association with CCNE1 or CCNE2 and CDK2. Promotes ubiquitination and destruction of CDH1 in a CK1-dependent manner, thereby regulating cell migration. Following phosphorylation in response to DNA damage, mediates 'Lys-63'-linked ubiquitination of NBN, promoting ATM recruitment to DNA damage sites and DNA repair via homologous recombination.</text>
</comment>
<dbReference type="SUPFAM" id="SSF52047">
    <property type="entry name" value="RNI-like"/>
    <property type="match status" value="1"/>
</dbReference>
<evidence type="ECO:0000256" key="3">
    <source>
        <dbReference type="ARBA" id="ARBA00004906"/>
    </source>
</evidence>
<evidence type="ECO:0000256" key="7">
    <source>
        <dbReference type="ARBA" id="ARBA00022737"/>
    </source>
</evidence>
<sequence>MVQFIARGFPRSFNEADISELLGHFGIHETKFSKRRGKISAILTVRNPAIADSVLSRLHQLQIGAARLTVEHYNRRTEQDDDALPATKTVRESAQELSNYVRALHAVHPVDFNHPPPPYLKYRYPKPTRDILDNICATLESVPKFYVQVMHLMNRMNLPPPFTNKDLKPREGTRKDAAQQTDLTMIAESLLAEGESELESDDESMPKVPRKGKILLHRNRFKPYIKPVITPSVTKVKPSPTELFEQPKSKPITAITIHIPEQLPTPVPTVVTPEQEPPPTQQEPSPPSASMSEQDLLANRVPPDQLADLPVFKNYTPGAPSNKLYIKNLAKTVTEQDLTQIYALFTSPGRADIQIKLMQSGRMKGQAFVTFSYAYPEDLDGLGEMPIERARRLTNGFILRDKPMVVCYGRQEKAATAADTRNFSSKRKRQTSGRAITLFSFPSRGSLRRGKCFRFDVHCPSSFGPNDLATLGLGVLPESDSDEKEVPKMSNKGRSPLANVSNQTPQVVVQAGAGTSTAGGGMQQADANLRKYISILNDERFFLYRRRNTKQNLGEDYFGRLSDEMILQVFRWLPKKALMRCSQVSKRFSQVSLDETLWTRLDLSCRSMRAGALGSVISRGTVILRLAQAHVSYPVFLPESVECGFQTKLQFLDLSMCSIEPEALVELLSRCRSLRKLSLENVAVDASCCREIGCNENLEALNLTMTTGLDSFGVTTLAKKLTKLHSLNISWTHLSRQAVEALVTHVTPSLLRLNVAGCRQTLNDAALEKLVARCPDLLELDLSDCTQLTSEAITIVCKLKKLEYLSLSRCYNISVTSYLQLSDLHSLLFLDVFGLLSEQAITMLQTSFPGVGINKFIHSSVARPTVGTRRTSIWGLRTRD</sequence>
<evidence type="ECO:0000256" key="9">
    <source>
        <dbReference type="ARBA" id="ARBA00022843"/>
    </source>
</evidence>
<evidence type="ECO:0000256" key="1">
    <source>
        <dbReference type="ARBA" id="ARBA00004123"/>
    </source>
</evidence>
<keyword evidence="11" id="KW-0007">Acetylation</keyword>
<evidence type="ECO:0000256" key="10">
    <source>
        <dbReference type="ARBA" id="ARBA00022884"/>
    </source>
</evidence>
<evidence type="ECO:0000256" key="11">
    <source>
        <dbReference type="ARBA" id="ARBA00022990"/>
    </source>
</evidence>
<evidence type="ECO:0000259" key="20">
    <source>
        <dbReference type="PROSITE" id="PS50181"/>
    </source>
</evidence>
<dbReference type="SMART" id="SM00256">
    <property type="entry name" value="FBOX"/>
    <property type="match status" value="1"/>
</dbReference>
<dbReference type="GO" id="GO:0005634">
    <property type="term" value="C:nucleus"/>
    <property type="evidence" value="ECO:0007669"/>
    <property type="project" value="UniProtKB-SubCell"/>
</dbReference>
<feature type="compositionally biased region" description="Pro residues" evidence="18">
    <location>
        <begin position="275"/>
        <end position="287"/>
    </location>
</feature>
<reference evidence="21 22" key="1">
    <citation type="submission" date="2024-05" db="EMBL/GenBank/DDBJ databases">
        <title>Culex pipiens pipiens assembly and annotation.</title>
        <authorList>
            <person name="Alout H."/>
            <person name="Durand T."/>
        </authorList>
    </citation>
    <scope>NUCLEOTIDE SEQUENCE [LARGE SCALE GENOMIC DNA]</scope>
    <source>
        <strain evidence="21">HA-2024</strain>
        <tissue evidence="21">Whole body</tissue>
    </source>
</reference>
<keyword evidence="6" id="KW-0433">Leucine-rich repeat</keyword>
<dbReference type="InterPro" id="IPR036047">
    <property type="entry name" value="F-box-like_dom_sf"/>
</dbReference>
<evidence type="ECO:0000256" key="12">
    <source>
        <dbReference type="ARBA" id="ARBA00023242"/>
    </source>
</evidence>
<dbReference type="GO" id="GO:0140767">
    <property type="term" value="F:enzyme-substrate adaptor activity"/>
    <property type="evidence" value="ECO:0007669"/>
    <property type="project" value="UniProtKB-ARBA"/>
</dbReference>
<evidence type="ECO:0000256" key="17">
    <source>
        <dbReference type="PROSITE-ProRule" id="PRU00176"/>
    </source>
</evidence>
<dbReference type="AlphaFoldDB" id="A0ABD1DIJ6"/>
<keyword evidence="12" id="KW-0539">Nucleus</keyword>
<dbReference type="FunFam" id="3.80.10.10:FF:000105">
    <property type="entry name" value="S-phase kinase-associated protein 2"/>
    <property type="match status" value="1"/>
</dbReference>
<evidence type="ECO:0000256" key="8">
    <source>
        <dbReference type="ARBA" id="ARBA00022786"/>
    </source>
</evidence>
<dbReference type="GO" id="GO:1905168">
    <property type="term" value="P:positive regulation of double-strand break repair via homologous recombination"/>
    <property type="evidence" value="ECO:0007669"/>
    <property type="project" value="UniProtKB-ARBA"/>
</dbReference>
<dbReference type="GO" id="GO:0005737">
    <property type="term" value="C:cytoplasm"/>
    <property type="evidence" value="ECO:0007669"/>
    <property type="project" value="UniProtKB-SubCell"/>
</dbReference>
<evidence type="ECO:0000313" key="21">
    <source>
        <dbReference type="EMBL" id="KAL1399377.1"/>
    </source>
</evidence>
<dbReference type="GO" id="GO:0000082">
    <property type="term" value="P:G1/S transition of mitotic cell cycle"/>
    <property type="evidence" value="ECO:0007669"/>
    <property type="project" value="UniProtKB-ARBA"/>
</dbReference>
<comment type="pathway">
    <text evidence="3">Protein modification; protein ubiquitination.</text>
</comment>
<evidence type="ECO:0000256" key="2">
    <source>
        <dbReference type="ARBA" id="ARBA00004496"/>
    </source>
</evidence>
<dbReference type="Pfam" id="PF00076">
    <property type="entry name" value="RRM_1"/>
    <property type="match status" value="1"/>
</dbReference>
<evidence type="ECO:0000256" key="18">
    <source>
        <dbReference type="SAM" id="MobiDB-lite"/>
    </source>
</evidence>
<comment type="caution">
    <text evidence="21">The sequence shown here is derived from an EMBL/GenBank/DDBJ whole genome shotgun (WGS) entry which is preliminary data.</text>
</comment>
<accession>A0ABD1DIJ6</accession>
<dbReference type="SMART" id="SM00360">
    <property type="entry name" value="RRM"/>
    <property type="match status" value="2"/>
</dbReference>
<dbReference type="PROSITE" id="PS50181">
    <property type="entry name" value="FBOX"/>
    <property type="match status" value="1"/>
</dbReference>
<protein>
    <recommendedName>
        <fullName evidence="14">S-phase kinase-associated protein 2</fullName>
    </recommendedName>
    <alternativeName>
        <fullName evidence="16">Cyclin-A/CDK2-associated protein p45</fullName>
    </alternativeName>
    <alternativeName>
        <fullName evidence="15">F-box protein Skp2</fullName>
    </alternativeName>
</protein>
<name>A0ABD1DIJ6_CULPP</name>
<dbReference type="InterPro" id="IPR045164">
    <property type="entry name" value="RBM41/RNPC3"/>
</dbReference>
<evidence type="ECO:0000313" key="22">
    <source>
        <dbReference type="Proteomes" id="UP001562425"/>
    </source>
</evidence>
<keyword evidence="9" id="KW-0832">Ubl conjugation</keyword>
<feature type="region of interest" description="Disordered" evidence="18">
    <location>
        <begin position="264"/>
        <end position="294"/>
    </location>
</feature>
<organism evidence="21 22">
    <name type="scientific">Culex pipiens pipiens</name>
    <name type="common">Northern house mosquito</name>
    <dbReference type="NCBI Taxonomy" id="38569"/>
    <lineage>
        <taxon>Eukaryota</taxon>
        <taxon>Metazoa</taxon>
        <taxon>Ecdysozoa</taxon>
        <taxon>Arthropoda</taxon>
        <taxon>Hexapoda</taxon>
        <taxon>Insecta</taxon>
        <taxon>Pterygota</taxon>
        <taxon>Neoptera</taxon>
        <taxon>Endopterygota</taxon>
        <taxon>Diptera</taxon>
        <taxon>Nematocera</taxon>
        <taxon>Culicoidea</taxon>
        <taxon>Culicidae</taxon>
        <taxon>Culicinae</taxon>
        <taxon>Culicini</taxon>
        <taxon>Culex</taxon>
        <taxon>Culex</taxon>
    </lineage>
</organism>
<feature type="domain" description="F-box" evidence="20">
    <location>
        <begin position="555"/>
        <end position="601"/>
    </location>
</feature>
<keyword evidence="22" id="KW-1185">Reference proteome</keyword>
<dbReference type="InterPro" id="IPR032675">
    <property type="entry name" value="LRR_dom_sf"/>
</dbReference>
<dbReference type="EMBL" id="JBEHCU010005571">
    <property type="protein sequence ID" value="KAL1399377.1"/>
    <property type="molecule type" value="Genomic_DNA"/>
</dbReference>
<gene>
    <name evidence="21" type="ORF">pipiens_002221</name>
</gene>
<evidence type="ECO:0000256" key="16">
    <source>
        <dbReference type="ARBA" id="ARBA00081589"/>
    </source>
</evidence>
<keyword evidence="7" id="KW-0677">Repeat</keyword>
<dbReference type="InterPro" id="IPR012677">
    <property type="entry name" value="Nucleotide-bd_a/b_plait_sf"/>
</dbReference>
<dbReference type="PROSITE" id="PS50102">
    <property type="entry name" value="RRM"/>
    <property type="match status" value="1"/>
</dbReference>
<dbReference type="SUPFAM" id="SSF54928">
    <property type="entry name" value="RNA-binding domain, RBD"/>
    <property type="match status" value="1"/>
</dbReference>
<dbReference type="PANTHER" id="PTHR16105:SF0">
    <property type="entry name" value="RNA-BINDING REGION-CONTAINING PROTEIN 3"/>
    <property type="match status" value="1"/>
</dbReference>
<evidence type="ECO:0000256" key="5">
    <source>
        <dbReference type="ARBA" id="ARBA00022553"/>
    </source>
</evidence>
<evidence type="ECO:0000256" key="6">
    <source>
        <dbReference type="ARBA" id="ARBA00022614"/>
    </source>
</evidence>
<dbReference type="InterPro" id="IPR001810">
    <property type="entry name" value="F-box_dom"/>
</dbReference>
<dbReference type="GO" id="GO:0031461">
    <property type="term" value="C:cullin-RING ubiquitin ligase complex"/>
    <property type="evidence" value="ECO:0007669"/>
    <property type="project" value="UniProtKB-ARBA"/>
</dbReference>